<dbReference type="PANTHER" id="PTHR32329:SF4">
    <property type="entry name" value="ACTIVATOR OF 2-HYDROXYACYL-COA DEHYDRATASE"/>
    <property type="match status" value="1"/>
</dbReference>
<protein>
    <submittedName>
        <fullName evidence="8">Activase</fullName>
    </submittedName>
</protein>
<dbReference type="Pfam" id="PF01869">
    <property type="entry name" value="BcrAD_BadFG"/>
    <property type="match status" value="2"/>
</dbReference>
<feature type="coiled-coil region" evidence="5">
    <location>
        <begin position="297"/>
        <end position="324"/>
    </location>
</feature>
<dbReference type="InterPro" id="IPR002731">
    <property type="entry name" value="ATPase_BadF"/>
</dbReference>
<dbReference type="GO" id="GO:0051536">
    <property type="term" value="F:iron-sulfur cluster binding"/>
    <property type="evidence" value="ECO:0007669"/>
    <property type="project" value="UniProtKB-KW"/>
</dbReference>
<dbReference type="Gene3D" id="3.30.420.40">
    <property type="match status" value="4"/>
</dbReference>
<dbReference type="NCBIfam" id="TIGR00241">
    <property type="entry name" value="CoA_E_activ"/>
    <property type="match status" value="1"/>
</dbReference>
<evidence type="ECO:0000256" key="4">
    <source>
        <dbReference type="ARBA" id="ARBA00023014"/>
    </source>
</evidence>
<dbReference type="InterPro" id="IPR008275">
    <property type="entry name" value="CoA_E_activase_dom"/>
</dbReference>
<organism evidence="8 9">
    <name type="scientific">Anaerobutyricum hallii</name>
    <dbReference type="NCBI Taxonomy" id="39488"/>
    <lineage>
        <taxon>Bacteria</taxon>
        <taxon>Bacillati</taxon>
        <taxon>Bacillota</taxon>
        <taxon>Clostridia</taxon>
        <taxon>Lachnospirales</taxon>
        <taxon>Lachnospiraceae</taxon>
        <taxon>Anaerobutyricum</taxon>
    </lineage>
</organism>
<evidence type="ECO:0000259" key="7">
    <source>
        <dbReference type="Pfam" id="PF09989"/>
    </source>
</evidence>
<keyword evidence="5" id="KW-0175">Coiled coil</keyword>
<evidence type="ECO:0000256" key="5">
    <source>
        <dbReference type="SAM" id="Coils"/>
    </source>
</evidence>
<dbReference type="EMBL" id="QSOE01000003">
    <property type="protein sequence ID" value="RGI92403.1"/>
    <property type="molecule type" value="Genomic_DNA"/>
</dbReference>
<feature type="domain" description="DUF2229" evidence="7">
    <location>
        <begin position="760"/>
        <end position="979"/>
    </location>
</feature>
<dbReference type="CDD" id="cd24034">
    <property type="entry name" value="ASKHA_NBD_O66634-like_rpt1"/>
    <property type="match status" value="1"/>
</dbReference>
<comment type="cofactor">
    <cofactor evidence="1">
        <name>[4Fe-4S] cluster</name>
        <dbReference type="ChEBI" id="CHEBI:49883"/>
    </cofactor>
</comment>
<dbReference type="Proteomes" id="UP000262524">
    <property type="component" value="Unassembled WGS sequence"/>
</dbReference>
<keyword evidence="2" id="KW-0479">Metal-binding</keyword>
<dbReference type="PANTHER" id="PTHR32329">
    <property type="entry name" value="BIFUNCTIONAL PROTEIN [INCLUDES 2-HYDROXYACYL-COA DEHYDRATASE (N-TER) AND ITS ACTIVATOR DOMAIN (C_TERM)-RELATED"/>
    <property type="match status" value="1"/>
</dbReference>
<feature type="domain" description="ATPase BadF/BadG/BcrA/BcrD type" evidence="6">
    <location>
        <begin position="24"/>
        <end position="283"/>
    </location>
</feature>
<evidence type="ECO:0000256" key="2">
    <source>
        <dbReference type="ARBA" id="ARBA00022723"/>
    </source>
</evidence>
<reference evidence="8 9" key="1">
    <citation type="submission" date="2018-08" db="EMBL/GenBank/DDBJ databases">
        <title>A genome reference for cultivated species of the human gut microbiota.</title>
        <authorList>
            <person name="Zou Y."/>
            <person name="Xue W."/>
            <person name="Luo G."/>
        </authorList>
    </citation>
    <scope>NUCLEOTIDE SEQUENCE [LARGE SCALE GENOMIC DNA]</scope>
    <source>
        <strain evidence="8 9">TM10-1AC</strain>
    </source>
</reference>
<keyword evidence="4" id="KW-0411">Iron-sulfur</keyword>
<evidence type="ECO:0000259" key="6">
    <source>
        <dbReference type="Pfam" id="PF01869"/>
    </source>
</evidence>
<gene>
    <name evidence="8" type="ORF">DXD91_00885</name>
</gene>
<evidence type="ECO:0000256" key="3">
    <source>
        <dbReference type="ARBA" id="ARBA00023004"/>
    </source>
</evidence>
<dbReference type="GO" id="GO:0046872">
    <property type="term" value="F:metal ion binding"/>
    <property type="evidence" value="ECO:0007669"/>
    <property type="project" value="UniProtKB-KW"/>
</dbReference>
<dbReference type="InterPro" id="IPR051805">
    <property type="entry name" value="Dehydratase_Activator_Redct"/>
</dbReference>
<evidence type="ECO:0000313" key="9">
    <source>
        <dbReference type="Proteomes" id="UP000262524"/>
    </source>
</evidence>
<dbReference type="InterPro" id="IPR043129">
    <property type="entry name" value="ATPase_NBD"/>
</dbReference>
<dbReference type="InterPro" id="IPR018709">
    <property type="entry name" value="CoA_activase_DUF2229"/>
</dbReference>
<proteinExistence type="predicted"/>
<keyword evidence="3" id="KW-0408">Iron</keyword>
<dbReference type="SUPFAM" id="SSF53067">
    <property type="entry name" value="Actin-like ATPase domain"/>
    <property type="match status" value="2"/>
</dbReference>
<sequence length="1530" mass="171064">MFIKRKDLFMKDERRKAEQPEVLVGIDVGSTTTKIVVMQTGNSDYKVVFSNYERHHADQLKSVLEILKKFDEKMPAQKVRVCLTGSGAKPIAESLGVPFAQEVAANAIALQKKYEKVGTAIELGGQDAKMIFFKESETDHMRSVSDMRMNGSCAGGTGAFIDEIASVLKVPVEEFNALAAKGEHVYDISGRCGVYAKTDIQPLLNQGAAKEDLALSAFHAIAKQTIGGLAQGLEIESPVAFEGGPLTFNPVLVRVFSERLQLEKEDILIPEHPELMIATGAALSLKEMFAGSKKVAVADILKKLEQIQQQKEEAKKNGTNISLENEEKARPFFASVEEKAAFEKTHEKKKITWKKPQKGEVVRGYLGIDAGSTTTKFVLLSDNEEILDSFYAPNEGDPLKVAKQALIDLRERYKEAGAELEILSAGTTGYGEMLFSKAFDIKNHTVETVAHARAAEKYIQDASFILDIGGQDMKAIWLENGVITNILLNEACSSGCGSFLENFASSLHIPTKEIAKTAFSSKNPAVLGSRCTVFMNSGIITEQRNGRTSEDIMAGLCRSIIENVFTKVIRVSNLDSLGKKIVVQGGTFENDAVLRAMEEYVGRDVVRAPYPGIMGAIGMALIAKEKYEKSPETEEIWDLQNLDTFSYTQDANSPCPFCGNHCNRTIVKFSNGNSWVTNNRCERGEVIGNPKDKEVNRQVKEKLQKVNAVPNLYKIREELLFKDYPHNLSNTYKNEHSTEHVGENIKEHGKESTKQRTEVIGLPRVLSYWDTMPFWKTFWQALGYTVRISDKSTRKMYEDGLSAVTSDTVCFPAKLVHGHIRNLVKHKVDRIFMPSVTTVPTENTEETSQSMCAVVKGYPIVIRNSDNPSEKWGVPYDAPLFHWYTKKDRQKQLVAYMSETFGITKEETLSAIKAGDAAQKSFDTELKKAGAKVLEDVQKAGKFAVVLASRPYQNDALVNHDLPLMFTKAGIPVFTADSLPEVNRTDLHRSRIDVVNNYHARMLSSAILAAQSENLEYVQVVSFGCGHDAYLSDEIVRMMKEISGKTPLILKVDESDIQGPLGIRVRSFLETVEMGREKKLVHEVKPLAEPYPVKFTKESRKERVVLVPNTSHAFCRVMSAALFTQGIKAIPLDIGREEAIRLGKQYVHNDICFPAQIVIGEALAALRSGKYDGQKVAIGMGKYVGDCRLTHYGALLRKALDDAGYADVPILTNDDADSHDMHPGFKMNILSAARIAFALPMIDVLEELLRKIRPYELTKGDADVAFEKALDEVIEGLEKHGIAGARKGFKKAITIMKKVRYDRTYLKQQVLIVGEYLLNFHPGANHDIEAYLEENGFEIIEARMTDVIRKTYFYQDAQIKEYHLNKPIDQKVWYRTADTIFDFAHKLTDSIAKEHPLYEPACRMDELVKDSDPIIHHTFDAGEGVLIPGEILHHAKHGCKFFLILQPFGCLPNHVVGRGITKKLKEIYPDVQILPLDYDPDVSFANIENRLQMLVMNAKQAKRRVSVVQKKENKKETVKKGKIHKQESYC</sequence>
<dbReference type="Pfam" id="PF09989">
    <property type="entry name" value="DUF2229"/>
    <property type="match status" value="1"/>
</dbReference>
<evidence type="ECO:0000256" key="1">
    <source>
        <dbReference type="ARBA" id="ARBA00001966"/>
    </source>
</evidence>
<comment type="caution">
    <text evidence="8">The sequence shown here is derived from an EMBL/GenBank/DDBJ whole genome shotgun (WGS) entry which is preliminary data.</text>
</comment>
<evidence type="ECO:0000313" key="8">
    <source>
        <dbReference type="EMBL" id="RGI92403.1"/>
    </source>
</evidence>
<dbReference type="CDD" id="cd24035">
    <property type="entry name" value="ASKHA_NBD_O66634-like_rpt2"/>
    <property type="match status" value="1"/>
</dbReference>
<name>A0A374NV91_9FIRM</name>
<feature type="domain" description="ATPase BadF/BadG/BcrA/BcrD type" evidence="6">
    <location>
        <begin position="366"/>
        <end position="623"/>
    </location>
</feature>
<accession>A0A374NV91</accession>